<dbReference type="SMART" id="SM00382">
    <property type="entry name" value="AAA"/>
    <property type="match status" value="1"/>
</dbReference>
<keyword evidence="5 7" id="KW-1278">Translocase</keyword>
<dbReference type="NCBIfam" id="TIGR01187">
    <property type="entry name" value="potA"/>
    <property type="match status" value="1"/>
</dbReference>
<protein>
    <recommendedName>
        <fullName evidence="7">Spermidine/putrescine import ATP-binding protein PotA</fullName>
        <ecNumber evidence="7">7.6.2.11</ecNumber>
    </recommendedName>
</protein>
<dbReference type="PANTHER" id="PTHR42781">
    <property type="entry name" value="SPERMIDINE/PUTRESCINE IMPORT ATP-BINDING PROTEIN POTA"/>
    <property type="match status" value="1"/>
</dbReference>
<dbReference type="InterPro" id="IPR017871">
    <property type="entry name" value="ABC_transporter-like_CS"/>
</dbReference>
<dbReference type="Pfam" id="PF00005">
    <property type="entry name" value="ABC_tran"/>
    <property type="match status" value="1"/>
</dbReference>
<reference evidence="10 11" key="1">
    <citation type="submission" date="2019-05" db="EMBL/GenBank/DDBJ databases">
        <title>Marivita sp. nov. isolated from sea sediment.</title>
        <authorList>
            <person name="Kim W."/>
        </authorList>
    </citation>
    <scope>NUCLEOTIDE SEQUENCE [LARGE SCALE GENOMIC DNA]</scope>
    <source>
        <strain evidence="10 11">CAU 1492</strain>
    </source>
</reference>
<keyword evidence="3 7" id="KW-0547">Nucleotide-binding</keyword>
<comment type="subunit">
    <text evidence="7">The complex is composed of two ATP-binding proteins (PotA), two transmembrane proteins (PotB and PotC) and a solute-binding protein (PotD).</text>
</comment>
<sequence length="376" mass="41047">MSARGRLLPPISPKDSALPSDTPSDALPITVRHVTKTYGRVHALDDVSLDVKSGEFLTLLGPSGSGKTTLLMVLAGFTRPDSGSLKFGETEVIRTPPHLRDVGMTFQSYALFPHMTVAGNVGYPLRLRKVAKDEIARRVERALETVQLGGFGERRINQLSGGQRQRVAVARAIVFEPRILLMDEPLSALDKKLRDQMQIELRQLHEKLGMTTVYVTHDQREALTMSDRIAVVNKGRIMQLATPRDLYERPANRFVADFIGDSTFLPVTRQGDTISFAGQPLVHTAPAPDSAELALMIRPERIVLGGGTEGANRFDAHVSEVVYQGDSYLMYARLKDGSQIALRGAMRGAGDLPEQGANVTLTLAPEDTILIDGGEG</sequence>
<keyword evidence="2 7" id="KW-1003">Cell membrane</keyword>
<dbReference type="Proteomes" id="UP001191082">
    <property type="component" value="Unassembled WGS sequence"/>
</dbReference>
<dbReference type="GO" id="GO:0005524">
    <property type="term" value="F:ATP binding"/>
    <property type="evidence" value="ECO:0007669"/>
    <property type="project" value="UniProtKB-KW"/>
</dbReference>
<evidence type="ECO:0000313" key="10">
    <source>
        <dbReference type="EMBL" id="TMV09313.1"/>
    </source>
</evidence>
<evidence type="ECO:0000256" key="2">
    <source>
        <dbReference type="ARBA" id="ARBA00022475"/>
    </source>
</evidence>
<evidence type="ECO:0000313" key="11">
    <source>
        <dbReference type="Proteomes" id="UP001191082"/>
    </source>
</evidence>
<keyword evidence="11" id="KW-1185">Reference proteome</keyword>
<comment type="catalytic activity">
    <reaction evidence="7">
        <text>ATP + H2O + polyamine-[polyamine-binding protein]Side 1 = ADP + phosphate + polyamineSide 2 + [polyamine-binding protein]Side 1.</text>
        <dbReference type="EC" id="7.6.2.11"/>
    </reaction>
</comment>
<evidence type="ECO:0000256" key="3">
    <source>
        <dbReference type="ARBA" id="ARBA00022741"/>
    </source>
</evidence>
<accession>A0ABY2X210</accession>
<dbReference type="PANTHER" id="PTHR42781:SF4">
    <property type="entry name" value="SPERMIDINE_PUTRESCINE IMPORT ATP-BINDING PROTEIN POTA"/>
    <property type="match status" value="1"/>
</dbReference>
<evidence type="ECO:0000256" key="8">
    <source>
        <dbReference type="SAM" id="MobiDB-lite"/>
    </source>
</evidence>
<dbReference type="Gene3D" id="2.40.50.100">
    <property type="match status" value="1"/>
</dbReference>
<dbReference type="InterPro" id="IPR050093">
    <property type="entry name" value="ABC_SmlMolc_Importer"/>
</dbReference>
<dbReference type="Gene3D" id="3.40.50.300">
    <property type="entry name" value="P-loop containing nucleotide triphosphate hydrolases"/>
    <property type="match status" value="1"/>
</dbReference>
<dbReference type="InterPro" id="IPR013611">
    <property type="entry name" value="Transp-assoc_OB_typ2"/>
</dbReference>
<evidence type="ECO:0000256" key="4">
    <source>
        <dbReference type="ARBA" id="ARBA00022840"/>
    </source>
</evidence>
<name>A0ABY2X210_9RHOB</name>
<dbReference type="InterPro" id="IPR008995">
    <property type="entry name" value="Mo/tungstate-bd_C_term_dom"/>
</dbReference>
<dbReference type="PROSITE" id="PS50893">
    <property type="entry name" value="ABC_TRANSPORTER_2"/>
    <property type="match status" value="1"/>
</dbReference>
<dbReference type="SUPFAM" id="SSF52540">
    <property type="entry name" value="P-loop containing nucleoside triphosphate hydrolases"/>
    <property type="match status" value="1"/>
</dbReference>
<comment type="similarity">
    <text evidence="7">Belongs to the ABC transporter superfamily. Spermidine/putrescine importer (TC 3.A.1.11.1) family.</text>
</comment>
<evidence type="ECO:0000256" key="1">
    <source>
        <dbReference type="ARBA" id="ARBA00022448"/>
    </source>
</evidence>
<evidence type="ECO:0000259" key="9">
    <source>
        <dbReference type="PROSITE" id="PS50893"/>
    </source>
</evidence>
<dbReference type="InterPro" id="IPR003439">
    <property type="entry name" value="ABC_transporter-like_ATP-bd"/>
</dbReference>
<evidence type="ECO:0000256" key="5">
    <source>
        <dbReference type="ARBA" id="ARBA00022967"/>
    </source>
</evidence>
<feature type="region of interest" description="Disordered" evidence="8">
    <location>
        <begin position="1"/>
        <end position="24"/>
    </location>
</feature>
<gene>
    <name evidence="7" type="primary">potA</name>
    <name evidence="10" type="ORF">FGK64_19705</name>
</gene>
<keyword evidence="4 7" id="KW-0067">ATP-binding</keyword>
<dbReference type="InterPro" id="IPR027417">
    <property type="entry name" value="P-loop_NTPase"/>
</dbReference>
<keyword evidence="6 7" id="KW-0472">Membrane</keyword>
<dbReference type="PROSITE" id="PS00211">
    <property type="entry name" value="ABC_TRANSPORTER_1"/>
    <property type="match status" value="1"/>
</dbReference>
<evidence type="ECO:0000256" key="7">
    <source>
        <dbReference type="RuleBase" id="RU364083"/>
    </source>
</evidence>
<dbReference type="InterPro" id="IPR003593">
    <property type="entry name" value="AAA+_ATPase"/>
</dbReference>
<dbReference type="InterPro" id="IPR005893">
    <property type="entry name" value="PotA-like"/>
</dbReference>
<evidence type="ECO:0000256" key="6">
    <source>
        <dbReference type="ARBA" id="ARBA00023136"/>
    </source>
</evidence>
<keyword evidence="1 7" id="KW-0813">Transport</keyword>
<comment type="caution">
    <text evidence="10">The sequence shown here is derived from an EMBL/GenBank/DDBJ whole genome shotgun (WGS) entry which is preliminary data.</text>
</comment>
<comment type="function">
    <text evidence="7">Part of the ABC transporter complex PotABCD involved in spermidine/putrescine import. Responsible for energy coupling to the transport system.</text>
</comment>
<dbReference type="SUPFAM" id="SSF50331">
    <property type="entry name" value="MOP-like"/>
    <property type="match status" value="1"/>
</dbReference>
<dbReference type="EC" id="7.6.2.11" evidence="7"/>
<feature type="domain" description="ABC transporter" evidence="9">
    <location>
        <begin position="29"/>
        <end position="259"/>
    </location>
</feature>
<dbReference type="EMBL" id="VCPC01000005">
    <property type="protein sequence ID" value="TMV09313.1"/>
    <property type="molecule type" value="Genomic_DNA"/>
</dbReference>
<dbReference type="Pfam" id="PF08402">
    <property type="entry name" value="TOBE_2"/>
    <property type="match status" value="1"/>
</dbReference>
<organism evidence="10 11">
    <name type="scientific">Arenibacterium halophilum</name>
    <dbReference type="NCBI Taxonomy" id="2583821"/>
    <lineage>
        <taxon>Bacteria</taxon>
        <taxon>Pseudomonadati</taxon>
        <taxon>Pseudomonadota</taxon>
        <taxon>Alphaproteobacteria</taxon>
        <taxon>Rhodobacterales</taxon>
        <taxon>Paracoccaceae</taxon>
        <taxon>Arenibacterium</taxon>
    </lineage>
</organism>
<proteinExistence type="inferred from homology"/>